<evidence type="ECO:0000313" key="4">
    <source>
        <dbReference type="EMBL" id="MDH8678835.1"/>
    </source>
</evidence>
<dbReference type="RefSeq" id="WP_281094725.1">
    <property type="nucleotide sequence ID" value="NZ_JARYZI010000007.1"/>
</dbReference>
<dbReference type="CDD" id="cd06257">
    <property type="entry name" value="DnaJ"/>
    <property type="match status" value="1"/>
</dbReference>
<dbReference type="PRINTS" id="PR00625">
    <property type="entry name" value="JDOMAIN"/>
</dbReference>
<dbReference type="Pfam" id="PF00226">
    <property type="entry name" value="DnaJ"/>
    <property type="match status" value="1"/>
</dbReference>
<dbReference type="EMBL" id="JARYZI010000007">
    <property type="protein sequence ID" value="MDH8678835.1"/>
    <property type="molecule type" value="Genomic_DNA"/>
</dbReference>
<dbReference type="Proteomes" id="UP001158045">
    <property type="component" value="Unassembled WGS sequence"/>
</dbReference>
<dbReference type="SMART" id="SM00271">
    <property type="entry name" value="DnaJ"/>
    <property type="match status" value="1"/>
</dbReference>
<evidence type="ECO:0000256" key="1">
    <source>
        <dbReference type="ARBA" id="ARBA00022705"/>
    </source>
</evidence>
<dbReference type="PANTHER" id="PTHR43096:SF52">
    <property type="entry name" value="DNAJ HOMOLOG 1, MITOCHONDRIAL-RELATED"/>
    <property type="match status" value="1"/>
</dbReference>
<keyword evidence="5" id="KW-1185">Reference proteome</keyword>
<feature type="domain" description="J" evidence="3">
    <location>
        <begin position="10"/>
        <end position="74"/>
    </location>
</feature>
<protein>
    <submittedName>
        <fullName evidence="4">DnaJ domain-containing protein</fullName>
    </submittedName>
</protein>
<reference evidence="4 5" key="1">
    <citation type="submission" date="2023-04" db="EMBL/GenBank/DDBJ databases">
        <title>Fusibacter bizertensis strain WBS, isolated from littoral bottom sediments of the Arctic seas - biochemical and genomic analysis.</title>
        <authorList>
            <person name="Brioukhanov A.L."/>
        </authorList>
    </citation>
    <scope>NUCLEOTIDE SEQUENCE [LARGE SCALE GENOMIC DNA]</scope>
    <source>
        <strain evidence="4 5">WBS</strain>
    </source>
</reference>
<sequence>MFNKSKEWIDYYKILQIDPMAEQEIVESAYKKLANKYHPDKSRAQNATEIMTTINMAYDTLKDEFMRSQYDIKWLERQKITDELSYKKLSAIDEMLIYAANEIIDAYFLALKNRRFNDAYKLISSADKIAISVEDFTRWQRSVSRVYKIIKYETIAEQCLKRKTLHKNSYEFVAAYKVKILEVNTIMKRNEVDEFTKYVVFEEGNWKIYVGHGSVHELISRYERLSQIGRKRVFFILKSNEYLSLHKNCLKKNALVNRIDLELERYNRYGNIFSIVFFKVIIVSSPGVLLNISHRQKSIDILLKDITTSIRKLDSVGFWSEDSIAVLLPESDLKAAMKFKDKILDLVEVSRENHHTYKVKSMVVENDYHQIEDLLKAIEIDHDDTS</sequence>
<evidence type="ECO:0000313" key="5">
    <source>
        <dbReference type="Proteomes" id="UP001158045"/>
    </source>
</evidence>
<evidence type="ECO:0000256" key="2">
    <source>
        <dbReference type="ARBA" id="ARBA00023186"/>
    </source>
</evidence>
<dbReference type="InterPro" id="IPR001623">
    <property type="entry name" value="DnaJ_domain"/>
</dbReference>
<keyword evidence="1" id="KW-0235">DNA replication</keyword>
<dbReference type="PROSITE" id="PS50076">
    <property type="entry name" value="DNAJ_2"/>
    <property type="match status" value="1"/>
</dbReference>
<comment type="caution">
    <text evidence="4">The sequence shown here is derived from an EMBL/GenBank/DDBJ whole genome shotgun (WGS) entry which is preliminary data.</text>
</comment>
<dbReference type="PANTHER" id="PTHR43096">
    <property type="entry name" value="DNAJ HOMOLOG 1, MITOCHONDRIAL-RELATED"/>
    <property type="match status" value="1"/>
</dbReference>
<dbReference type="Gene3D" id="1.10.287.110">
    <property type="entry name" value="DnaJ domain"/>
    <property type="match status" value="1"/>
</dbReference>
<accession>A0ABT6NEN7</accession>
<dbReference type="InterPro" id="IPR036869">
    <property type="entry name" value="J_dom_sf"/>
</dbReference>
<proteinExistence type="predicted"/>
<organism evidence="4 5">
    <name type="scientific">Fusibacter bizertensis</name>
    <dbReference type="NCBI Taxonomy" id="1488331"/>
    <lineage>
        <taxon>Bacteria</taxon>
        <taxon>Bacillati</taxon>
        <taxon>Bacillota</taxon>
        <taxon>Clostridia</taxon>
        <taxon>Eubacteriales</taxon>
        <taxon>Eubacteriales Family XII. Incertae Sedis</taxon>
        <taxon>Fusibacter</taxon>
    </lineage>
</organism>
<dbReference type="SUPFAM" id="SSF46565">
    <property type="entry name" value="Chaperone J-domain"/>
    <property type="match status" value="1"/>
</dbReference>
<gene>
    <name evidence="4" type="ORF">QE109_11785</name>
</gene>
<name>A0ABT6NEN7_9FIRM</name>
<keyword evidence="2" id="KW-0143">Chaperone</keyword>
<evidence type="ECO:0000259" key="3">
    <source>
        <dbReference type="PROSITE" id="PS50076"/>
    </source>
</evidence>